<gene>
    <name evidence="8" type="ORF">SAMN06295933_0757</name>
</gene>
<evidence type="ECO:0000256" key="1">
    <source>
        <dbReference type="ARBA" id="ARBA00004442"/>
    </source>
</evidence>
<feature type="domain" description="OmpA-like" evidence="7">
    <location>
        <begin position="76"/>
        <end position="190"/>
    </location>
</feature>
<keyword evidence="6" id="KW-0732">Signal</keyword>
<feature type="region of interest" description="Disordered" evidence="5">
    <location>
        <begin position="166"/>
        <end position="190"/>
    </location>
</feature>
<dbReference type="InterPro" id="IPR006664">
    <property type="entry name" value="OMP_bac"/>
</dbReference>
<feature type="chain" id="PRO_5013344469" evidence="6">
    <location>
        <begin position="21"/>
        <end position="190"/>
    </location>
</feature>
<dbReference type="PROSITE" id="PS51257">
    <property type="entry name" value="PROKAR_LIPOPROTEIN"/>
    <property type="match status" value="1"/>
</dbReference>
<evidence type="ECO:0000256" key="6">
    <source>
        <dbReference type="SAM" id="SignalP"/>
    </source>
</evidence>
<protein>
    <submittedName>
        <fullName evidence="8">Outer membrane protein OmpA</fullName>
    </submittedName>
</protein>
<proteinExistence type="predicted"/>
<dbReference type="PANTHER" id="PTHR30329">
    <property type="entry name" value="STATOR ELEMENT OF FLAGELLAR MOTOR COMPLEX"/>
    <property type="match status" value="1"/>
</dbReference>
<dbReference type="PROSITE" id="PS51123">
    <property type="entry name" value="OMPA_2"/>
    <property type="match status" value="1"/>
</dbReference>
<dbReference type="InterPro" id="IPR036737">
    <property type="entry name" value="OmpA-like_sf"/>
</dbReference>
<evidence type="ECO:0000256" key="4">
    <source>
        <dbReference type="PROSITE-ProRule" id="PRU00473"/>
    </source>
</evidence>
<keyword evidence="9" id="KW-1185">Reference proteome</keyword>
<dbReference type="PRINTS" id="PR01021">
    <property type="entry name" value="OMPADOMAIN"/>
</dbReference>
<organism evidence="8 9">
    <name type="scientific">Desulfovibrio gilichinskyi</name>
    <dbReference type="NCBI Taxonomy" id="1519643"/>
    <lineage>
        <taxon>Bacteria</taxon>
        <taxon>Pseudomonadati</taxon>
        <taxon>Thermodesulfobacteriota</taxon>
        <taxon>Desulfovibrionia</taxon>
        <taxon>Desulfovibrionales</taxon>
        <taxon>Desulfovibrionaceae</taxon>
        <taxon>Desulfovibrio</taxon>
    </lineage>
</organism>
<dbReference type="AlphaFoldDB" id="A0A1X7CED2"/>
<accession>A0A1X7CED2</accession>
<dbReference type="PANTHER" id="PTHR30329:SF21">
    <property type="entry name" value="LIPOPROTEIN YIAD-RELATED"/>
    <property type="match status" value="1"/>
</dbReference>
<sequence length="190" mass="21282">MKKNILILICMLFLAGCGQTVVLLPDLDGHVGQVDVTMHEGQTVTLNKALQAVGTKPEVYVMPESEVQKVFSGALAAQPERTERFLLYFYHDSIKMKPESIKLLPEIMKAYRDRLSTDVSVIGHTDAVGDKRYNYGLSLRRAQKIGKMLKKEGIPDDQIQIVSHGEENPLIPTPDGQSQPKNRRVEVLVR</sequence>
<dbReference type="EMBL" id="FWZU01000001">
    <property type="protein sequence ID" value="SME95040.1"/>
    <property type="molecule type" value="Genomic_DNA"/>
</dbReference>
<evidence type="ECO:0000256" key="3">
    <source>
        <dbReference type="ARBA" id="ARBA00023237"/>
    </source>
</evidence>
<name>A0A1X7CED2_9BACT</name>
<dbReference type="RefSeq" id="WP_085098476.1">
    <property type="nucleotide sequence ID" value="NZ_FWZU01000001.1"/>
</dbReference>
<dbReference type="OrthoDB" id="9805566at2"/>
<dbReference type="InterPro" id="IPR050330">
    <property type="entry name" value="Bact_OuterMem_StrucFunc"/>
</dbReference>
<dbReference type="Gene3D" id="3.30.1330.60">
    <property type="entry name" value="OmpA-like domain"/>
    <property type="match status" value="1"/>
</dbReference>
<dbReference type="Pfam" id="PF00691">
    <property type="entry name" value="OmpA"/>
    <property type="match status" value="1"/>
</dbReference>
<dbReference type="CDD" id="cd07185">
    <property type="entry name" value="OmpA_C-like"/>
    <property type="match status" value="1"/>
</dbReference>
<dbReference type="STRING" id="1519643.SAMN06295933_0757"/>
<evidence type="ECO:0000256" key="2">
    <source>
        <dbReference type="ARBA" id="ARBA00023136"/>
    </source>
</evidence>
<reference evidence="9" key="1">
    <citation type="submission" date="2017-04" db="EMBL/GenBank/DDBJ databases">
        <authorList>
            <person name="Varghese N."/>
            <person name="Submissions S."/>
        </authorList>
    </citation>
    <scope>NUCLEOTIDE SEQUENCE [LARGE SCALE GENOMIC DNA]</scope>
    <source>
        <strain evidence="9">K3S</strain>
    </source>
</reference>
<evidence type="ECO:0000313" key="9">
    <source>
        <dbReference type="Proteomes" id="UP000192906"/>
    </source>
</evidence>
<dbReference type="Proteomes" id="UP000192906">
    <property type="component" value="Unassembled WGS sequence"/>
</dbReference>
<dbReference type="GO" id="GO:0009279">
    <property type="term" value="C:cell outer membrane"/>
    <property type="evidence" value="ECO:0007669"/>
    <property type="project" value="UniProtKB-SubCell"/>
</dbReference>
<comment type="subcellular location">
    <subcellularLocation>
        <location evidence="1">Cell outer membrane</location>
    </subcellularLocation>
</comment>
<evidence type="ECO:0000259" key="7">
    <source>
        <dbReference type="PROSITE" id="PS51123"/>
    </source>
</evidence>
<keyword evidence="3" id="KW-0998">Cell outer membrane</keyword>
<keyword evidence="2 4" id="KW-0472">Membrane</keyword>
<dbReference type="SUPFAM" id="SSF103088">
    <property type="entry name" value="OmpA-like"/>
    <property type="match status" value="1"/>
</dbReference>
<dbReference type="InterPro" id="IPR006665">
    <property type="entry name" value="OmpA-like"/>
</dbReference>
<feature type="signal peptide" evidence="6">
    <location>
        <begin position="1"/>
        <end position="20"/>
    </location>
</feature>
<evidence type="ECO:0000313" key="8">
    <source>
        <dbReference type="EMBL" id="SME95040.1"/>
    </source>
</evidence>
<evidence type="ECO:0000256" key="5">
    <source>
        <dbReference type="SAM" id="MobiDB-lite"/>
    </source>
</evidence>